<dbReference type="RefSeq" id="WP_153709070.1">
    <property type="nucleotide sequence ID" value="NZ_BMDS01000001.1"/>
</dbReference>
<dbReference type="Pfam" id="PF07751">
    <property type="entry name" value="Abi_2"/>
    <property type="match status" value="1"/>
</dbReference>
<dbReference type="InterPro" id="IPR011664">
    <property type="entry name" value="Abi_system_AbiD/AbiF-like"/>
</dbReference>
<keyword evidence="1" id="KW-0645">Protease</keyword>
<keyword evidence="2" id="KW-1185">Reference proteome</keyword>
<proteinExistence type="predicted"/>
<evidence type="ECO:0000313" key="1">
    <source>
        <dbReference type="EMBL" id="GGI62678.1"/>
    </source>
</evidence>
<reference evidence="2" key="1">
    <citation type="journal article" date="2019" name="Int. J. Syst. Evol. Microbiol.">
        <title>The Global Catalogue of Microorganisms (GCM) 10K type strain sequencing project: providing services to taxonomists for standard genome sequencing and annotation.</title>
        <authorList>
            <consortium name="The Broad Institute Genomics Platform"/>
            <consortium name="The Broad Institute Genome Sequencing Center for Infectious Disease"/>
            <person name="Wu L."/>
            <person name="Ma J."/>
        </authorList>
    </citation>
    <scope>NUCLEOTIDE SEQUENCE [LARGE SCALE GENOMIC DNA]</scope>
    <source>
        <strain evidence="2">CCM 8609</strain>
    </source>
</reference>
<dbReference type="Proteomes" id="UP000603295">
    <property type="component" value="Unassembled WGS sequence"/>
</dbReference>
<organism evidence="1 2">
    <name type="scientific">Limosilactobacillus caviae</name>
    <dbReference type="NCBI Taxonomy" id="1769424"/>
    <lineage>
        <taxon>Bacteria</taxon>
        <taxon>Bacillati</taxon>
        <taxon>Bacillota</taxon>
        <taxon>Bacilli</taxon>
        <taxon>Lactobacillales</taxon>
        <taxon>Lactobacillaceae</taxon>
        <taxon>Limosilactobacillus</taxon>
    </lineage>
</organism>
<name>A0ABQ2C4K1_9LACO</name>
<accession>A0ABQ2C4K1</accession>
<keyword evidence="1" id="KW-0378">Hydrolase</keyword>
<dbReference type="EMBL" id="BMDS01000001">
    <property type="protein sequence ID" value="GGI62678.1"/>
    <property type="molecule type" value="Genomic_DNA"/>
</dbReference>
<protein>
    <submittedName>
        <fullName evidence="1">CAAX amino protease</fullName>
    </submittedName>
</protein>
<comment type="caution">
    <text evidence="1">The sequence shown here is derived from an EMBL/GenBank/DDBJ whole genome shotgun (WGS) entry which is preliminary data.</text>
</comment>
<gene>
    <name evidence="1" type="ORF">GCM10011459_05120</name>
</gene>
<sequence>MDNSKLSFADQIEWLKNHGVGIEDEPEAQKYLKYKSYFYKMISFVKVFNSTENGEQCINNFNMLVDISTLDMELRYCLLKVCLDIEHAIKTYLLRIITNDPDEDGYHIVQEVINRDENPEGFKRKLFSSVSHYDNNGHFIVNEEYQQFYDNPPIWIIIEISSLGKLRSFVEYLSRKRPNNKTLQQLRESFKYINRLRNSCAHNRVLFNKDALVNEEEPVPHNIYSVLRNDDLTSSEIHTPLLLQISLALRIHKTMCSQKSHQHKIDDLKEWCTRMQRNSDLYQGKIFSDLFNSICNSITIYSD</sequence>
<evidence type="ECO:0000313" key="2">
    <source>
        <dbReference type="Proteomes" id="UP000603295"/>
    </source>
</evidence>
<dbReference type="GO" id="GO:0008233">
    <property type="term" value="F:peptidase activity"/>
    <property type="evidence" value="ECO:0007669"/>
    <property type="project" value="UniProtKB-KW"/>
</dbReference>
<dbReference type="GO" id="GO:0006508">
    <property type="term" value="P:proteolysis"/>
    <property type="evidence" value="ECO:0007669"/>
    <property type="project" value="UniProtKB-KW"/>
</dbReference>